<evidence type="ECO:0000313" key="2">
    <source>
        <dbReference type="Proteomes" id="UP000565715"/>
    </source>
</evidence>
<comment type="caution">
    <text evidence="1">The sequence shown here is derived from an EMBL/GenBank/DDBJ whole genome shotgun (WGS) entry which is preliminary data.</text>
</comment>
<proteinExistence type="predicted"/>
<accession>A0A846XMH5</accession>
<protein>
    <submittedName>
        <fullName evidence="1">Uncharacterized protein</fullName>
    </submittedName>
</protein>
<organism evidence="1 2">
    <name type="scientific">Nocardia speluncae</name>
    <dbReference type="NCBI Taxonomy" id="419477"/>
    <lineage>
        <taxon>Bacteria</taxon>
        <taxon>Bacillati</taxon>
        <taxon>Actinomycetota</taxon>
        <taxon>Actinomycetes</taxon>
        <taxon>Mycobacteriales</taxon>
        <taxon>Nocardiaceae</taxon>
        <taxon>Nocardia</taxon>
    </lineage>
</organism>
<reference evidence="1 2" key="1">
    <citation type="submission" date="2020-04" db="EMBL/GenBank/DDBJ databases">
        <title>MicrobeNet Type strains.</title>
        <authorList>
            <person name="Nicholson A.C."/>
        </authorList>
    </citation>
    <scope>NUCLEOTIDE SEQUENCE [LARGE SCALE GENOMIC DNA]</scope>
    <source>
        <strain evidence="1 2">DSM 45078</strain>
    </source>
</reference>
<dbReference type="Proteomes" id="UP000565715">
    <property type="component" value="Unassembled WGS sequence"/>
</dbReference>
<dbReference type="EMBL" id="JAAXOO010000006">
    <property type="protein sequence ID" value="NKY35820.1"/>
    <property type="molecule type" value="Genomic_DNA"/>
</dbReference>
<dbReference type="RefSeq" id="WP_068045395.1">
    <property type="nucleotide sequence ID" value="NZ_JAAXOO010000006.1"/>
</dbReference>
<keyword evidence="2" id="KW-1185">Reference proteome</keyword>
<sequence>MKKITISIPDEIAEKAARAVESGSATSVSAWFADLARREPDWAAAVEILAELADEAGVTHADREWAAGVFDEIDAEHTDALGGAA</sequence>
<evidence type="ECO:0000313" key="1">
    <source>
        <dbReference type="EMBL" id="NKY35820.1"/>
    </source>
</evidence>
<name>A0A846XMH5_9NOCA</name>
<dbReference type="AlphaFoldDB" id="A0A846XMH5"/>
<gene>
    <name evidence="1" type="ORF">HGA13_22495</name>
</gene>